<comment type="caution">
    <text evidence="2">The sequence shown here is derived from an EMBL/GenBank/DDBJ whole genome shotgun (WGS) entry which is preliminary data.</text>
</comment>
<reference evidence="2 3" key="1">
    <citation type="journal article" date="2018" name="PLoS Genet.">
        <title>Population sequencing reveals clonal diversity and ancestral inbreeding in the grapevine cultivar Chardonnay.</title>
        <authorList>
            <person name="Roach M.J."/>
            <person name="Johnson D.L."/>
            <person name="Bohlmann J."/>
            <person name="van Vuuren H.J."/>
            <person name="Jones S.J."/>
            <person name="Pretorius I.S."/>
            <person name="Schmidt S.A."/>
            <person name="Borneman A.R."/>
        </authorList>
    </citation>
    <scope>NUCLEOTIDE SEQUENCE [LARGE SCALE GENOMIC DNA]</scope>
    <source>
        <strain evidence="3">cv. Chardonnay</strain>
        <tissue evidence="2">Leaf</tissue>
    </source>
</reference>
<accession>A0A438KR25</accession>
<feature type="compositionally biased region" description="Pro residues" evidence="1">
    <location>
        <begin position="140"/>
        <end position="153"/>
    </location>
</feature>
<dbReference type="PANTHER" id="PTHR48475">
    <property type="entry name" value="RIBONUCLEASE H"/>
    <property type="match status" value="1"/>
</dbReference>
<protein>
    <submittedName>
        <fullName evidence="2">Uncharacterized protein</fullName>
    </submittedName>
</protein>
<dbReference type="PANTHER" id="PTHR48475:SF1">
    <property type="entry name" value="RNASE H TYPE-1 DOMAIN-CONTAINING PROTEIN"/>
    <property type="match status" value="1"/>
</dbReference>
<gene>
    <name evidence="2" type="ORF">CK203_000356</name>
</gene>
<feature type="region of interest" description="Disordered" evidence="1">
    <location>
        <begin position="116"/>
        <end position="157"/>
    </location>
</feature>
<sequence>MAYRTTPERPTGNTPFALTYGMDAVIPTEIGLPTIRTDAAKQNDANTELRRNLDWADEVRESAAIRTADYQQRASTHYNHKVKPINFKMQTPALALLFALLKAAANLLSTSFQLKPRSGVVSPPPSAGPSHLLPHAGGPPSIPPGSLPQPSPPEGLHCPLRAVDKLASASSNLKRNWSSLSLRRVAKALM</sequence>
<dbReference type="EMBL" id="QGNW01000001">
    <property type="protein sequence ID" value="RVX23641.1"/>
    <property type="molecule type" value="Genomic_DNA"/>
</dbReference>
<name>A0A438KR25_VITVI</name>
<proteinExistence type="predicted"/>
<evidence type="ECO:0000313" key="2">
    <source>
        <dbReference type="EMBL" id="RVX23641.1"/>
    </source>
</evidence>
<organism evidence="2 3">
    <name type="scientific">Vitis vinifera</name>
    <name type="common">Grape</name>
    <dbReference type="NCBI Taxonomy" id="29760"/>
    <lineage>
        <taxon>Eukaryota</taxon>
        <taxon>Viridiplantae</taxon>
        <taxon>Streptophyta</taxon>
        <taxon>Embryophyta</taxon>
        <taxon>Tracheophyta</taxon>
        <taxon>Spermatophyta</taxon>
        <taxon>Magnoliopsida</taxon>
        <taxon>eudicotyledons</taxon>
        <taxon>Gunneridae</taxon>
        <taxon>Pentapetalae</taxon>
        <taxon>rosids</taxon>
        <taxon>Vitales</taxon>
        <taxon>Vitaceae</taxon>
        <taxon>Viteae</taxon>
        <taxon>Vitis</taxon>
    </lineage>
</organism>
<evidence type="ECO:0000313" key="3">
    <source>
        <dbReference type="Proteomes" id="UP000288805"/>
    </source>
</evidence>
<dbReference type="Proteomes" id="UP000288805">
    <property type="component" value="Unassembled WGS sequence"/>
</dbReference>
<dbReference type="AlphaFoldDB" id="A0A438KR25"/>
<feature type="compositionally biased region" description="Low complexity" evidence="1">
    <location>
        <begin position="128"/>
        <end position="139"/>
    </location>
</feature>
<evidence type="ECO:0000256" key="1">
    <source>
        <dbReference type="SAM" id="MobiDB-lite"/>
    </source>
</evidence>